<sequence>MTEMKTKRSAPVTAILAEVRAARKSVEDRTVPVAGGHRPHKGRSHHLHEASRWRTINTSRDLDGVPGWDSTLLAAAFGTLAEQRPEDARAGLVHLAALAVAAVESIDRGPCE</sequence>
<evidence type="ECO:0000256" key="1">
    <source>
        <dbReference type="SAM" id="MobiDB-lite"/>
    </source>
</evidence>
<evidence type="ECO:0000313" key="3">
    <source>
        <dbReference type="Proteomes" id="UP000654471"/>
    </source>
</evidence>
<name>A0ABQ2UM99_9ACTN</name>
<feature type="compositionally biased region" description="Basic residues" evidence="1">
    <location>
        <begin position="37"/>
        <end position="46"/>
    </location>
</feature>
<evidence type="ECO:0000313" key="2">
    <source>
        <dbReference type="EMBL" id="GGU41277.1"/>
    </source>
</evidence>
<comment type="caution">
    <text evidence="2">The sequence shown here is derived from an EMBL/GenBank/DDBJ whole genome shotgun (WGS) entry which is preliminary data.</text>
</comment>
<dbReference type="EMBL" id="BMRP01000001">
    <property type="protein sequence ID" value="GGU41277.1"/>
    <property type="molecule type" value="Genomic_DNA"/>
</dbReference>
<proteinExistence type="predicted"/>
<protein>
    <submittedName>
        <fullName evidence="2">Uncharacterized protein</fullName>
    </submittedName>
</protein>
<dbReference type="RefSeq" id="WP_189295002.1">
    <property type="nucleotide sequence ID" value="NZ_BMRP01000001.1"/>
</dbReference>
<dbReference type="Proteomes" id="UP000654471">
    <property type="component" value="Unassembled WGS sequence"/>
</dbReference>
<keyword evidence="3" id="KW-1185">Reference proteome</keyword>
<accession>A0ABQ2UM99</accession>
<reference evidence="3" key="1">
    <citation type="journal article" date="2019" name="Int. J. Syst. Evol. Microbiol.">
        <title>The Global Catalogue of Microorganisms (GCM) 10K type strain sequencing project: providing services to taxonomists for standard genome sequencing and annotation.</title>
        <authorList>
            <consortium name="The Broad Institute Genomics Platform"/>
            <consortium name="The Broad Institute Genome Sequencing Center for Infectious Disease"/>
            <person name="Wu L."/>
            <person name="Ma J."/>
        </authorList>
    </citation>
    <scope>NUCLEOTIDE SEQUENCE [LARGE SCALE GENOMIC DNA]</scope>
    <source>
        <strain evidence="3">JCM 3399</strain>
    </source>
</reference>
<organism evidence="2 3">
    <name type="scientific">Streptomyces albospinus</name>
    <dbReference type="NCBI Taxonomy" id="285515"/>
    <lineage>
        <taxon>Bacteria</taxon>
        <taxon>Bacillati</taxon>
        <taxon>Actinomycetota</taxon>
        <taxon>Actinomycetes</taxon>
        <taxon>Kitasatosporales</taxon>
        <taxon>Streptomycetaceae</taxon>
        <taxon>Streptomyces</taxon>
    </lineage>
</organism>
<gene>
    <name evidence="2" type="ORF">GCM10010211_00290</name>
</gene>
<feature type="region of interest" description="Disordered" evidence="1">
    <location>
        <begin position="26"/>
        <end position="52"/>
    </location>
</feature>